<comment type="similarity">
    <text evidence="5">Belongs to the FliW family.</text>
</comment>
<dbReference type="Gene3D" id="2.30.290.10">
    <property type="entry name" value="BH3618-like"/>
    <property type="match status" value="1"/>
</dbReference>
<keyword evidence="3 5" id="KW-0810">Translation regulation</keyword>
<keyword evidence="2 5" id="KW-1005">Bacterial flagellum biogenesis</keyword>
<dbReference type="InterPro" id="IPR003775">
    <property type="entry name" value="Flagellar_assembly_factor_FliW"/>
</dbReference>
<proteinExistence type="inferred from homology"/>
<keyword evidence="7" id="KW-0282">Flagellum</keyword>
<dbReference type="RefSeq" id="WP_283408907.1">
    <property type="nucleotide sequence ID" value="NZ_FXUF01000004.1"/>
</dbReference>
<name>A0AA45WVN7_9CLOT</name>
<dbReference type="Pfam" id="PF02623">
    <property type="entry name" value="FliW"/>
    <property type="match status" value="1"/>
</dbReference>
<dbReference type="GO" id="GO:0005737">
    <property type="term" value="C:cytoplasm"/>
    <property type="evidence" value="ECO:0007669"/>
    <property type="project" value="UniProtKB-SubCell"/>
</dbReference>
<evidence type="ECO:0000313" key="7">
    <source>
        <dbReference type="EMBL" id="SMP52499.1"/>
    </source>
</evidence>
<comment type="function">
    <text evidence="5">Acts as an anti-CsrA protein, binds CsrA and prevents it from repressing translation of its target genes, one of which is flagellin. Binds to flagellin and participates in the assembly of the flagellum.</text>
</comment>
<keyword evidence="4 5" id="KW-0143">Chaperone</keyword>
<evidence type="ECO:0000256" key="6">
    <source>
        <dbReference type="SAM" id="MobiDB-lite"/>
    </source>
</evidence>
<dbReference type="GO" id="GO:0006417">
    <property type="term" value="P:regulation of translation"/>
    <property type="evidence" value="ECO:0007669"/>
    <property type="project" value="UniProtKB-KW"/>
</dbReference>
<evidence type="ECO:0000256" key="4">
    <source>
        <dbReference type="ARBA" id="ARBA00023186"/>
    </source>
</evidence>
<reference evidence="7" key="1">
    <citation type="submission" date="2017-05" db="EMBL/GenBank/DDBJ databases">
        <authorList>
            <person name="Varghese N."/>
            <person name="Submissions S."/>
        </authorList>
    </citation>
    <scope>NUCLEOTIDE SEQUENCE</scope>
    <source>
        <strain evidence="7">Su22</strain>
    </source>
</reference>
<protein>
    <recommendedName>
        <fullName evidence="5">Flagellar assembly factor FliW</fullName>
    </recommendedName>
</protein>
<organism evidence="7 8">
    <name type="scientific">Anoxynatronum buryatiense</name>
    <dbReference type="NCBI Taxonomy" id="489973"/>
    <lineage>
        <taxon>Bacteria</taxon>
        <taxon>Bacillati</taxon>
        <taxon>Bacillota</taxon>
        <taxon>Clostridia</taxon>
        <taxon>Eubacteriales</taxon>
        <taxon>Clostridiaceae</taxon>
        <taxon>Anoxynatronum</taxon>
    </lineage>
</organism>
<evidence type="ECO:0000256" key="1">
    <source>
        <dbReference type="ARBA" id="ARBA00022490"/>
    </source>
</evidence>
<evidence type="ECO:0000256" key="2">
    <source>
        <dbReference type="ARBA" id="ARBA00022795"/>
    </source>
</evidence>
<dbReference type="HAMAP" id="MF_01185">
    <property type="entry name" value="FliW"/>
    <property type="match status" value="1"/>
</dbReference>
<sequence length="177" mass="19862">MQLETKHFGTITIDEAKILTFPDGIPGFEEKTRFALVQNPEPEVPFHWLQSVEEEGLTFVVTNPFLIRFNYDFDLPEHVVKKLAIQGQEDVQIFCIVRIPEKVEEMTINLTAPIVLNTRTLMGKQVVLEDDRYHTRHLVQEELAASKQLMEEAAKAADTSSPDKAAAASGTPAEGGR</sequence>
<gene>
    <name evidence="5" type="primary">fliW</name>
    <name evidence="7" type="ORF">SAMN06296020_104246</name>
</gene>
<dbReference type="PANTHER" id="PTHR39190">
    <property type="entry name" value="FLAGELLAR ASSEMBLY FACTOR FLIW"/>
    <property type="match status" value="1"/>
</dbReference>
<evidence type="ECO:0000313" key="8">
    <source>
        <dbReference type="Proteomes" id="UP001158066"/>
    </source>
</evidence>
<comment type="subcellular location">
    <subcellularLocation>
        <location evidence="5">Cytoplasm</location>
    </subcellularLocation>
</comment>
<dbReference type="AlphaFoldDB" id="A0AA45WVN7"/>
<dbReference type="NCBIfam" id="NF009793">
    <property type="entry name" value="PRK13285.1-1"/>
    <property type="match status" value="1"/>
</dbReference>
<dbReference type="EMBL" id="FXUF01000004">
    <property type="protein sequence ID" value="SMP52499.1"/>
    <property type="molecule type" value="Genomic_DNA"/>
</dbReference>
<keyword evidence="7" id="KW-0966">Cell projection</keyword>
<keyword evidence="1 5" id="KW-0963">Cytoplasm</keyword>
<comment type="subunit">
    <text evidence="5">Interacts with translational regulator CsrA and flagellin(s).</text>
</comment>
<comment type="caution">
    <text evidence="7">The sequence shown here is derived from an EMBL/GenBank/DDBJ whole genome shotgun (WGS) entry which is preliminary data.</text>
</comment>
<dbReference type="InterPro" id="IPR024046">
    <property type="entry name" value="Flagellar_assmbl_FliW_dom_sf"/>
</dbReference>
<dbReference type="Proteomes" id="UP001158066">
    <property type="component" value="Unassembled WGS sequence"/>
</dbReference>
<keyword evidence="8" id="KW-1185">Reference proteome</keyword>
<feature type="region of interest" description="Disordered" evidence="6">
    <location>
        <begin position="150"/>
        <end position="177"/>
    </location>
</feature>
<dbReference type="PANTHER" id="PTHR39190:SF1">
    <property type="entry name" value="FLAGELLAR ASSEMBLY FACTOR FLIW"/>
    <property type="match status" value="1"/>
</dbReference>
<dbReference type="SUPFAM" id="SSF141457">
    <property type="entry name" value="BH3618-like"/>
    <property type="match status" value="1"/>
</dbReference>
<keyword evidence="7" id="KW-0969">Cilium</keyword>
<dbReference type="GO" id="GO:0044780">
    <property type="term" value="P:bacterial-type flagellum assembly"/>
    <property type="evidence" value="ECO:0007669"/>
    <property type="project" value="UniProtKB-UniRule"/>
</dbReference>
<accession>A0AA45WVN7</accession>
<evidence type="ECO:0000256" key="3">
    <source>
        <dbReference type="ARBA" id="ARBA00022845"/>
    </source>
</evidence>
<evidence type="ECO:0000256" key="5">
    <source>
        <dbReference type="HAMAP-Rule" id="MF_01185"/>
    </source>
</evidence>